<protein>
    <submittedName>
        <fullName evidence="11">Uncharacterized protein</fullName>
    </submittedName>
</protein>
<dbReference type="PANTHER" id="PTHR28559:SF1">
    <property type="entry name" value="DNA REPAIR PROTEIN XRCC4"/>
    <property type="match status" value="1"/>
</dbReference>
<feature type="compositionally biased region" description="Acidic residues" evidence="7">
    <location>
        <begin position="319"/>
        <end position="335"/>
    </location>
</feature>
<dbReference type="Pfam" id="PF21924">
    <property type="entry name" value="XRCC4_CC"/>
    <property type="match status" value="1"/>
</dbReference>
<dbReference type="Proteomes" id="UP000316079">
    <property type="component" value="Unassembled WGS sequence"/>
</dbReference>
<comment type="caution">
    <text evidence="11">The sequence shown here is derived from an EMBL/GenBank/DDBJ whole genome shotgun (WGS) entry which is preliminary data.</text>
</comment>
<dbReference type="PANTHER" id="PTHR28559">
    <property type="entry name" value="DNA REPAIR PROTEIN XRCC4"/>
    <property type="match status" value="1"/>
</dbReference>
<keyword evidence="12" id="KW-1185">Reference proteome</keyword>
<keyword evidence="5" id="KW-0539">Nucleus</keyword>
<evidence type="ECO:0000256" key="3">
    <source>
        <dbReference type="ARBA" id="ARBA00023172"/>
    </source>
</evidence>
<dbReference type="GO" id="GO:0005958">
    <property type="term" value="C:DNA-dependent protein kinase-DNA ligase 4 complex"/>
    <property type="evidence" value="ECO:0007669"/>
    <property type="project" value="TreeGrafter"/>
</dbReference>
<feature type="domain" description="XRCC4 N-terminal" evidence="8">
    <location>
        <begin position="98"/>
        <end position="202"/>
    </location>
</feature>
<evidence type="ECO:0000313" key="12">
    <source>
        <dbReference type="Proteomes" id="UP000316079"/>
    </source>
</evidence>
<sequence>MLKQAQQCLQTQIPSAPNLASSKSLPRGMVRYCTDGALCPGRSTLLQWPQLGSCGSRERTPPEILQSIRGVLGEDGPEVRRRSSSVHQISISSEPHQSFFLKLEWIEDLGSGFVILLSDGVSAWTGEVSEEDVSHEACELNLERDRYISDLHAALTGAESEQSGVGFSFQLTPVGPGRARLQLAYERVQRDISFRLGVVDLQAVPEPTEAIRELILHGLEERAQLEAKNKLLLQENQKLRREHQHITEQMERYVRGKETLEEDLYSRFVLVLNEKKNKLRAMKERIRELEETAPENHTRSKKGESESKEQMETVAEQCPAEESDYGGSTEEEQEVEPTRHKPKPVTQAMVQSSPMDDSLNDITDVAPCRKRRHRHLEPPQSHVRTTQASFELQQQHRYRGKPMKEAEAGSSKTSKFLEKPSNMAANLDPDDLFDDI</sequence>
<name>A0A553Q1P8_9TELE</name>
<dbReference type="InterPro" id="IPR053961">
    <property type="entry name" value="XRCC4_N"/>
</dbReference>
<dbReference type="GO" id="GO:0003677">
    <property type="term" value="F:DNA binding"/>
    <property type="evidence" value="ECO:0007669"/>
    <property type="project" value="InterPro"/>
</dbReference>
<gene>
    <name evidence="11" type="ORF">DNTS_030097</name>
</gene>
<feature type="domain" description="XRCC4 C-terminal" evidence="10">
    <location>
        <begin position="320"/>
        <end position="434"/>
    </location>
</feature>
<dbReference type="CDD" id="cd22283">
    <property type="entry name" value="HD_XRCC4_N"/>
    <property type="match status" value="1"/>
</dbReference>
<dbReference type="Gene3D" id="1.20.5.370">
    <property type="match status" value="1"/>
</dbReference>
<dbReference type="Pfam" id="PF06632">
    <property type="entry name" value="XRCC4"/>
    <property type="match status" value="1"/>
</dbReference>
<keyword evidence="4" id="KW-0234">DNA repair</keyword>
<dbReference type="GO" id="GO:0032807">
    <property type="term" value="C:DNA ligase IV complex"/>
    <property type="evidence" value="ECO:0007669"/>
    <property type="project" value="TreeGrafter"/>
</dbReference>
<dbReference type="SUPFAM" id="SSF50809">
    <property type="entry name" value="XRCC4, N-terminal domain"/>
    <property type="match status" value="1"/>
</dbReference>
<dbReference type="Pfam" id="PF21925">
    <property type="entry name" value="XRCC4_C"/>
    <property type="match status" value="1"/>
</dbReference>
<dbReference type="SUPFAM" id="SSF58022">
    <property type="entry name" value="XRCC4, C-terminal oligomerization domain"/>
    <property type="match status" value="1"/>
</dbReference>
<feature type="domain" description="XRCC4 coiled-coil" evidence="9">
    <location>
        <begin position="206"/>
        <end position="281"/>
    </location>
</feature>
<dbReference type="EMBL" id="SRMA01026446">
    <property type="protein sequence ID" value="TRY83872.1"/>
    <property type="molecule type" value="Genomic_DNA"/>
</dbReference>
<evidence type="ECO:0000259" key="9">
    <source>
        <dbReference type="Pfam" id="PF21924"/>
    </source>
</evidence>
<dbReference type="InterPro" id="IPR053962">
    <property type="entry name" value="XRCC4_CC"/>
</dbReference>
<proteinExistence type="inferred from homology"/>
<dbReference type="InterPro" id="IPR053963">
    <property type="entry name" value="XRCC4_C"/>
</dbReference>
<dbReference type="AlphaFoldDB" id="A0A553Q1P8"/>
<evidence type="ECO:0000259" key="10">
    <source>
        <dbReference type="Pfam" id="PF21925"/>
    </source>
</evidence>
<dbReference type="InterPro" id="IPR010585">
    <property type="entry name" value="DNA_repair_prot_XRCC4"/>
</dbReference>
<dbReference type="GO" id="GO:0010165">
    <property type="term" value="P:response to X-ray"/>
    <property type="evidence" value="ECO:0007669"/>
    <property type="project" value="TreeGrafter"/>
</dbReference>
<keyword evidence="3" id="KW-0233">DNA recombination</keyword>
<dbReference type="STRING" id="623744.A0A553Q1P8"/>
<evidence type="ECO:0000256" key="6">
    <source>
        <dbReference type="ARBA" id="ARBA00025728"/>
    </source>
</evidence>
<feature type="region of interest" description="Disordered" evidence="7">
    <location>
        <begin position="287"/>
        <end position="436"/>
    </location>
</feature>
<evidence type="ECO:0000256" key="1">
    <source>
        <dbReference type="ARBA" id="ARBA00004123"/>
    </source>
</evidence>
<evidence type="ECO:0000313" key="11">
    <source>
        <dbReference type="EMBL" id="TRY83872.1"/>
    </source>
</evidence>
<evidence type="ECO:0000256" key="7">
    <source>
        <dbReference type="SAM" id="MobiDB-lite"/>
    </source>
</evidence>
<dbReference type="OrthoDB" id="8064436at2759"/>
<dbReference type="InterPro" id="IPR009089">
    <property type="entry name" value="XRCC4_N_sf"/>
</dbReference>
<reference evidence="11 12" key="1">
    <citation type="journal article" date="2019" name="Sci. Data">
        <title>Hybrid genome assembly and annotation of Danionella translucida.</title>
        <authorList>
            <person name="Kadobianskyi M."/>
            <person name="Schulze L."/>
            <person name="Schuelke M."/>
            <person name="Judkewitz B."/>
        </authorList>
    </citation>
    <scope>NUCLEOTIDE SEQUENCE [LARGE SCALE GENOMIC DNA]</scope>
    <source>
        <strain evidence="11 12">Bolton</strain>
    </source>
</reference>
<dbReference type="InterPro" id="IPR038051">
    <property type="entry name" value="XRCC4-like_N_sf"/>
</dbReference>
<accession>A0A553Q1P8</accession>
<dbReference type="Gene3D" id="2.170.210.10">
    <property type="entry name" value="DNA double-strand break repair and VJ recombination XRCC4, N-terminal"/>
    <property type="match status" value="1"/>
</dbReference>
<evidence type="ECO:0000256" key="2">
    <source>
        <dbReference type="ARBA" id="ARBA00022763"/>
    </source>
</evidence>
<feature type="compositionally biased region" description="Basic and acidic residues" evidence="7">
    <location>
        <begin position="287"/>
        <end position="311"/>
    </location>
</feature>
<comment type="subcellular location">
    <subcellularLocation>
        <location evidence="1">Nucleus</location>
    </subcellularLocation>
</comment>
<keyword evidence="2" id="KW-0227">DNA damage</keyword>
<organism evidence="11 12">
    <name type="scientific">Danionella cerebrum</name>
    <dbReference type="NCBI Taxonomy" id="2873325"/>
    <lineage>
        <taxon>Eukaryota</taxon>
        <taxon>Metazoa</taxon>
        <taxon>Chordata</taxon>
        <taxon>Craniata</taxon>
        <taxon>Vertebrata</taxon>
        <taxon>Euteleostomi</taxon>
        <taxon>Actinopterygii</taxon>
        <taxon>Neopterygii</taxon>
        <taxon>Teleostei</taxon>
        <taxon>Ostariophysi</taxon>
        <taxon>Cypriniformes</taxon>
        <taxon>Danionidae</taxon>
        <taxon>Danioninae</taxon>
        <taxon>Danionella</taxon>
    </lineage>
</organism>
<feature type="compositionally biased region" description="Polar residues" evidence="7">
    <location>
        <begin position="382"/>
        <end position="395"/>
    </location>
</feature>
<evidence type="ECO:0000256" key="5">
    <source>
        <dbReference type="ARBA" id="ARBA00023242"/>
    </source>
</evidence>
<evidence type="ECO:0000259" key="8">
    <source>
        <dbReference type="Pfam" id="PF06632"/>
    </source>
</evidence>
<dbReference type="GO" id="GO:0006303">
    <property type="term" value="P:double-strand break repair via nonhomologous end joining"/>
    <property type="evidence" value="ECO:0007669"/>
    <property type="project" value="TreeGrafter"/>
</dbReference>
<dbReference type="GO" id="GO:0033152">
    <property type="term" value="P:immunoglobulin V(D)J recombination"/>
    <property type="evidence" value="ECO:0007669"/>
    <property type="project" value="TreeGrafter"/>
</dbReference>
<evidence type="ECO:0000256" key="4">
    <source>
        <dbReference type="ARBA" id="ARBA00023204"/>
    </source>
</evidence>
<comment type="similarity">
    <text evidence="6">Belongs to the XRCC4-XLF family. XRCC4 subfamily.</text>
</comment>
<dbReference type="InterPro" id="IPR014751">
    <property type="entry name" value="XRCC4-like_C"/>
</dbReference>